<dbReference type="InterPro" id="IPR025736">
    <property type="entry name" value="PucR_C-HTH_dom"/>
</dbReference>
<evidence type="ECO:0000313" key="3">
    <source>
        <dbReference type="Proteomes" id="UP000199315"/>
    </source>
</evidence>
<organism evidence="2 3">
    <name type="scientific">Anaerobium acetethylicum</name>
    <dbReference type="NCBI Taxonomy" id="1619234"/>
    <lineage>
        <taxon>Bacteria</taxon>
        <taxon>Bacillati</taxon>
        <taxon>Bacillota</taxon>
        <taxon>Clostridia</taxon>
        <taxon>Lachnospirales</taxon>
        <taxon>Lachnospiraceae</taxon>
        <taxon>Anaerobium</taxon>
    </lineage>
</organism>
<dbReference type="Proteomes" id="UP000199315">
    <property type="component" value="Unassembled WGS sequence"/>
</dbReference>
<reference evidence="2 3" key="1">
    <citation type="submission" date="2016-09" db="EMBL/GenBank/DDBJ databases">
        <authorList>
            <person name="Capua I."/>
            <person name="De Benedictis P."/>
            <person name="Joannis T."/>
            <person name="Lombin L.H."/>
            <person name="Cattoli G."/>
        </authorList>
    </citation>
    <scope>NUCLEOTIDE SEQUENCE [LARGE SCALE GENOMIC DNA]</scope>
    <source>
        <strain evidence="2 3">GluBS11</strain>
    </source>
</reference>
<accession>A0A1D3TVP1</accession>
<sequence>MQKNSQTPDMLTIYKDFHEVMDKPGFLPLLQCAYKIFNAPVLFTDEHYSLVSLYPASKIGDPVYDTLFETGSLPIETITAFQEAYLKDPGIRYEPFFAKDGLVKERPRIFAEVYDDKKILGHIAIFINSPKVKSWQLEAAAALTSALRIKLNLTRHFTPTLSRNLNDLLNRDSPNLLKDKSMANISQTRKFPGILLVALLDQNKAQQAFANVALNYCLHKFPSAIPTIYNNDLVILITDKKKQHTSSVKKIAEEIAVFLSQYEVRCGAVYPVENLYLLPDHYLQGRLTAKLMPQGMAYYEKVMPEPLYLYLSELPECVGFIHPALKMISAYDRDNETEFLPTLKCYCQCLFQKNEASEQLHVHRNTLLYRLNRMEELFGLDLKDVNTLEHLMISFGIERYQVL</sequence>
<dbReference type="RefSeq" id="WP_091235111.1">
    <property type="nucleotide sequence ID" value="NZ_FMKA01000018.1"/>
</dbReference>
<dbReference type="AlphaFoldDB" id="A0A1D3TVP1"/>
<dbReference type="EMBL" id="FMKA01000018">
    <property type="protein sequence ID" value="SCP98218.1"/>
    <property type="molecule type" value="Genomic_DNA"/>
</dbReference>
<dbReference type="Gene3D" id="1.10.10.2840">
    <property type="entry name" value="PucR C-terminal helix-turn-helix domain"/>
    <property type="match status" value="1"/>
</dbReference>
<dbReference type="PANTHER" id="PTHR33744">
    <property type="entry name" value="CARBOHYDRATE DIACID REGULATOR"/>
    <property type="match status" value="1"/>
</dbReference>
<evidence type="ECO:0000313" key="2">
    <source>
        <dbReference type="EMBL" id="SCP98218.1"/>
    </source>
</evidence>
<proteinExistence type="predicted"/>
<protein>
    <submittedName>
        <fullName evidence="2">PucR C-terminal helix-turn-helix domain-containing protein</fullName>
    </submittedName>
</protein>
<keyword evidence="3" id="KW-1185">Reference proteome</keyword>
<dbReference type="InterPro" id="IPR051448">
    <property type="entry name" value="CdaR-like_regulators"/>
</dbReference>
<feature type="domain" description="PucR C-terminal helix-turn-helix" evidence="1">
    <location>
        <begin position="340"/>
        <end position="394"/>
    </location>
</feature>
<name>A0A1D3TVP1_9FIRM</name>
<dbReference type="Pfam" id="PF13556">
    <property type="entry name" value="HTH_30"/>
    <property type="match status" value="1"/>
</dbReference>
<dbReference type="OrthoDB" id="212459at2"/>
<dbReference type="STRING" id="1619234.SAMN05421730_10188"/>
<dbReference type="InterPro" id="IPR042070">
    <property type="entry name" value="PucR_C-HTH_sf"/>
</dbReference>
<evidence type="ECO:0000259" key="1">
    <source>
        <dbReference type="Pfam" id="PF13556"/>
    </source>
</evidence>
<gene>
    <name evidence="2" type="ORF">SAMN05421730_10188</name>
</gene>